<comment type="similarity">
    <text evidence="1 3">Belongs to the UDP-glycosyltransferase family.</text>
</comment>
<dbReference type="Pfam" id="PF00201">
    <property type="entry name" value="UDPGT"/>
    <property type="match status" value="1"/>
</dbReference>
<dbReference type="InterPro" id="IPR035595">
    <property type="entry name" value="UDP_glycos_trans_CS"/>
</dbReference>
<evidence type="ECO:0000256" key="2">
    <source>
        <dbReference type="ARBA" id="ARBA00022679"/>
    </source>
</evidence>
<dbReference type="Proteomes" id="UP000092600">
    <property type="component" value="Unassembled WGS sequence"/>
</dbReference>
<keyword evidence="3" id="KW-0328">Glycosyltransferase</keyword>
<sequence>MESTTHLEKSNSNSNNNGASSSSSSSSSRPLLHVVAIPFPGRGHIHPMLALARRLASRGLLGLLRLRAIRGVALPSERARGAAYAAFARAVLADMAAPAEAAAAAAGVEGPAVDLVVADALLPWAPAIARRRGVPAAALFPQSASVLRALLALGDGDGDGDGDATHNLCDQEERLQALKYNPRGSSPHLPDFTTLCFGQSMHTTFLNIISWLPTAHSLLLNSLHDLEPHALASLSSILPLPLHPIAPSFPHLPTNTTTNNNYDASPQPHYFQWLSSHPPNSILYVSLGSFLPLSKREVEELALGLKLSGHPFLWSMRTEEEDDDVGGVAGVGEKGMVVPWCEQSRVLCHPSVGGFLTHCGWNSTLEGLYAGVPMLTYPLVWDQYPNSKMVVDEWGVGLRVKEDDDGGGVRGEVVAELVRKVMDLEDGESKEMRRRARELKEMCHRALEEEEEGSSMRSIDAFVNDIVMHCKGGKRG</sequence>
<evidence type="ECO:0000313" key="6">
    <source>
        <dbReference type="EMBL" id="OAY74709.1"/>
    </source>
</evidence>
<evidence type="ECO:0000256" key="5">
    <source>
        <dbReference type="SAM" id="MobiDB-lite"/>
    </source>
</evidence>
<protein>
    <recommendedName>
        <fullName evidence="4">Glycosyltransferase</fullName>
        <ecNumber evidence="4">2.4.1.-</ecNumber>
    </recommendedName>
</protein>
<evidence type="ECO:0000313" key="7">
    <source>
        <dbReference type="Proteomes" id="UP000092600"/>
    </source>
</evidence>
<evidence type="ECO:0000256" key="1">
    <source>
        <dbReference type="ARBA" id="ARBA00009995"/>
    </source>
</evidence>
<reference evidence="6 7" key="1">
    <citation type="journal article" date="2016" name="DNA Res.">
        <title>The draft genome of MD-2 pineapple using hybrid error correction of long reads.</title>
        <authorList>
            <person name="Redwan R.M."/>
            <person name="Saidin A."/>
            <person name="Kumar S.V."/>
        </authorList>
    </citation>
    <scope>NUCLEOTIDE SEQUENCE [LARGE SCALE GENOMIC DNA]</scope>
    <source>
        <strain evidence="7">cv. MD2</strain>
        <tissue evidence="6">Leaf</tissue>
    </source>
</reference>
<name>A0A199VC95_ANACO</name>
<dbReference type="GO" id="GO:0008194">
    <property type="term" value="F:UDP-glycosyltransferase activity"/>
    <property type="evidence" value="ECO:0007669"/>
    <property type="project" value="InterPro"/>
</dbReference>
<dbReference type="EC" id="2.4.1.-" evidence="4"/>
<evidence type="ECO:0000256" key="4">
    <source>
        <dbReference type="RuleBase" id="RU362057"/>
    </source>
</evidence>
<keyword evidence="2 3" id="KW-0808">Transferase</keyword>
<gene>
    <name evidence="6" type="ORF">ACMD2_19950</name>
</gene>
<dbReference type="PROSITE" id="PS00375">
    <property type="entry name" value="UDPGT"/>
    <property type="match status" value="1"/>
</dbReference>
<evidence type="ECO:0000256" key="3">
    <source>
        <dbReference type="RuleBase" id="RU003718"/>
    </source>
</evidence>
<feature type="region of interest" description="Disordered" evidence="5">
    <location>
        <begin position="1"/>
        <end position="27"/>
    </location>
</feature>
<proteinExistence type="inferred from homology"/>
<dbReference type="Gene3D" id="3.40.50.2000">
    <property type="entry name" value="Glycogen Phosphorylase B"/>
    <property type="match status" value="2"/>
</dbReference>
<accession>A0A199VC95</accession>
<dbReference type="FunFam" id="3.40.50.2000:FF:000060">
    <property type="entry name" value="Glycosyltransferase"/>
    <property type="match status" value="1"/>
</dbReference>
<dbReference type="PANTHER" id="PTHR48045:SF22">
    <property type="entry name" value="UDP-GLUCURONOSYL_UDP-GLUCOSYLTRANSFERASE"/>
    <property type="match status" value="1"/>
</dbReference>
<organism evidence="6 7">
    <name type="scientific">Ananas comosus</name>
    <name type="common">Pineapple</name>
    <name type="synonym">Ananas ananas</name>
    <dbReference type="NCBI Taxonomy" id="4615"/>
    <lineage>
        <taxon>Eukaryota</taxon>
        <taxon>Viridiplantae</taxon>
        <taxon>Streptophyta</taxon>
        <taxon>Embryophyta</taxon>
        <taxon>Tracheophyta</taxon>
        <taxon>Spermatophyta</taxon>
        <taxon>Magnoliopsida</taxon>
        <taxon>Liliopsida</taxon>
        <taxon>Poales</taxon>
        <taxon>Bromeliaceae</taxon>
        <taxon>Bromelioideae</taxon>
        <taxon>Ananas</taxon>
    </lineage>
</organism>
<dbReference type="InterPro" id="IPR002213">
    <property type="entry name" value="UDP_glucos_trans"/>
</dbReference>
<dbReference type="EMBL" id="LSRQ01002324">
    <property type="protein sequence ID" value="OAY74709.1"/>
    <property type="molecule type" value="Genomic_DNA"/>
</dbReference>
<dbReference type="PANTHER" id="PTHR48045">
    <property type="entry name" value="UDP-GLYCOSYLTRANSFERASE 72B1"/>
    <property type="match status" value="1"/>
</dbReference>
<dbReference type="CDD" id="cd03784">
    <property type="entry name" value="GT1_Gtf-like"/>
    <property type="match status" value="1"/>
</dbReference>
<comment type="caution">
    <text evidence="6">The sequence shown here is derived from an EMBL/GenBank/DDBJ whole genome shotgun (WGS) entry which is preliminary data.</text>
</comment>
<dbReference type="SUPFAM" id="SSF53756">
    <property type="entry name" value="UDP-Glycosyltransferase/glycogen phosphorylase"/>
    <property type="match status" value="1"/>
</dbReference>
<feature type="compositionally biased region" description="Low complexity" evidence="5">
    <location>
        <begin position="10"/>
        <end position="27"/>
    </location>
</feature>
<dbReference type="AlphaFoldDB" id="A0A199VC95"/>